<dbReference type="AlphaFoldDB" id="A0A6N8I4X0"/>
<protein>
    <submittedName>
        <fullName evidence="4">Phosphoribosyl transferase domain protein</fullName>
    </submittedName>
</protein>
<dbReference type="EMBL" id="VWXL01000108">
    <property type="protein sequence ID" value="MVB13008.1"/>
    <property type="molecule type" value="Genomic_DNA"/>
</dbReference>
<dbReference type="Gene3D" id="3.40.50.2020">
    <property type="match status" value="1"/>
</dbReference>
<evidence type="ECO:0000313" key="4">
    <source>
        <dbReference type="EMBL" id="MVB13008.1"/>
    </source>
</evidence>
<keyword evidence="5" id="KW-1185">Reference proteome</keyword>
<dbReference type="SUPFAM" id="SSF53271">
    <property type="entry name" value="PRTase-like"/>
    <property type="match status" value="1"/>
</dbReference>
<dbReference type="CDD" id="cd06223">
    <property type="entry name" value="PRTases_typeI"/>
    <property type="match status" value="1"/>
</dbReference>
<evidence type="ECO:0000256" key="1">
    <source>
        <dbReference type="ARBA" id="ARBA00008007"/>
    </source>
</evidence>
<dbReference type="InterPro" id="IPR000836">
    <property type="entry name" value="PRTase_dom"/>
</dbReference>
<dbReference type="GO" id="GO:0016740">
    <property type="term" value="F:transferase activity"/>
    <property type="evidence" value="ECO:0007669"/>
    <property type="project" value="UniProtKB-KW"/>
</dbReference>
<reference evidence="4 5" key="1">
    <citation type="submission" date="2019-09" db="EMBL/GenBank/DDBJ databases">
        <title>Genome sequence of Clostridium sp. EA1.</title>
        <authorList>
            <person name="Poehlein A."/>
            <person name="Bengelsdorf F.R."/>
            <person name="Daniel R."/>
        </authorList>
    </citation>
    <scope>NUCLEOTIDE SEQUENCE [LARGE SCALE GENOMIC DNA]</scope>
    <source>
        <strain evidence="4 5">EA1</strain>
    </source>
</reference>
<dbReference type="PANTHER" id="PTHR47505">
    <property type="entry name" value="DNA UTILIZATION PROTEIN YHGH"/>
    <property type="match status" value="1"/>
</dbReference>
<keyword evidence="4" id="KW-0808">Transferase</keyword>
<dbReference type="PANTHER" id="PTHR47505:SF1">
    <property type="entry name" value="DNA UTILIZATION PROTEIN YHGH"/>
    <property type="match status" value="1"/>
</dbReference>
<organism evidence="4 5">
    <name type="scientific">Caproicibacter fermentans</name>
    <dbReference type="NCBI Taxonomy" id="2576756"/>
    <lineage>
        <taxon>Bacteria</taxon>
        <taxon>Bacillati</taxon>
        <taxon>Bacillota</taxon>
        <taxon>Clostridia</taxon>
        <taxon>Eubacteriales</taxon>
        <taxon>Acutalibacteraceae</taxon>
        <taxon>Caproicibacter</taxon>
    </lineage>
</organism>
<feature type="domain" description="Double zinc ribbon" evidence="3">
    <location>
        <begin position="11"/>
        <end position="49"/>
    </location>
</feature>
<dbReference type="InterPro" id="IPR029057">
    <property type="entry name" value="PRTase-like"/>
</dbReference>
<gene>
    <name evidence="4" type="ORF">CAFE_37610</name>
</gene>
<accession>A0A6N8I4X0</accession>
<evidence type="ECO:0000259" key="3">
    <source>
        <dbReference type="Pfam" id="PF18912"/>
    </source>
</evidence>
<dbReference type="RefSeq" id="WP_066644173.1">
    <property type="nucleotide sequence ID" value="NZ_VWXL01000108.1"/>
</dbReference>
<dbReference type="Pfam" id="PF00156">
    <property type="entry name" value="Pribosyltran"/>
    <property type="match status" value="1"/>
</dbReference>
<sequence>MKFKKIILFCLELIFPPHCIFCDKIVAPGTKICQGCVCAIKPVSAVRCMNLPDSGQNIPCAVLYSYEDQVRDSIIRFKFYGEKSNAEFYADQLSELIGNRMNASSFDVVTAVPISHERKKGRGYNQSELIARKIAEKLNLPYRECLEKIRDNPEQHLLPRTERMKNVKGIYRADKDLAAGESVLLIDDIVTTGFTLCECARVLLENGAKAVSCAAIAQVERTPC</sequence>
<evidence type="ECO:0000313" key="5">
    <source>
        <dbReference type="Proteomes" id="UP000469440"/>
    </source>
</evidence>
<feature type="domain" description="Phosphoribosyltransferase" evidence="2">
    <location>
        <begin position="128"/>
        <end position="217"/>
    </location>
</feature>
<dbReference type="Proteomes" id="UP000469440">
    <property type="component" value="Unassembled WGS sequence"/>
</dbReference>
<dbReference type="OrthoDB" id="9779910at2"/>
<dbReference type="InterPro" id="IPR044005">
    <property type="entry name" value="DZR_2"/>
</dbReference>
<dbReference type="InterPro" id="IPR051910">
    <property type="entry name" value="ComF/GntX_DNA_util-trans"/>
</dbReference>
<proteinExistence type="inferred from homology"/>
<name>A0A6N8I4X0_9FIRM</name>
<dbReference type="Pfam" id="PF18912">
    <property type="entry name" value="DZR_2"/>
    <property type="match status" value="1"/>
</dbReference>
<comment type="similarity">
    <text evidence="1">Belongs to the ComF/GntX family.</text>
</comment>
<evidence type="ECO:0000259" key="2">
    <source>
        <dbReference type="Pfam" id="PF00156"/>
    </source>
</evidence>
<comment type="caution">
    <text evidence="4">The sequence shown here is derived from an EMBL/GenBank/DDBJ whole genome shotgun (WGS) entry which is preliminary data.</text>
</comment>